<dbReference type="EnsemblBacteria" id="ACO79544">
    <property type="protein sequence ID" value="ACO79544"/>
    <property type="gene ID" value="Avin_33940"/>
</dbReference>
<dbReference type="STRING" id="322710.Avin_33940"/>
<sequence>MAHRQTQLSLGDFRSAVVLFGLEGVARTAVQAGALGPRDAARWLRSLQQAGERDELNVTLKGAIASGLRLAG</sequence>
<reference evidence="1 2" key="1">
    <citation type="journal article" date="2009" name="J. Bacteriol.">
        <title>Genome sequence of Azotobacter vinelandii, an obligate aerobe specialized to support diverse anaerobic metabolic processes.</title>
        <authorList>
            <person name="Setubal J.C."/>
            <person name="dos Santos P."/>
            <person name="Goldman B.S."/>
            <person name="Ertesvag H."/>
            <person name="Espin G."/>
            <person name="Rubio L.M."/>
            <person name="Valla S."/>
            <person name="Almeida N.F."/>
            <person name="Balasubramanian D."/>
            <person name="Cromes L."/>
            <person name="Curatti L."/>
            <person name="Du Z."/>
            <person name="Godsy E."/>
            <person name="Goodner B."/>
            <person name="Hellner-Burris K."/>
            <person name="Hernandez J.A."/>
            <person name="Houmiel K."/>
            <person name="Imperial J."/>
            <person name="Kennedy C."/>
            <person name="Larson T.J."/>
            <person name="Latreille P."/>
            <person name="Ligon L.S."/>
            <person name="Lu J."/>
            <person name="Maerk M."/>
            <person name="Miller N.M."/>
            <person name="Norton S."/>
            <person name="O'Carroll I.P."/>
            <person name="Paulsen I."/>
            <person name="Raulfs E.C."/>
            <person name="Roemer R."/>
            <person name="Rosser J."/>
            <person name="Segura D."/>
            <person name="Slater S."/>
            <person name="Stricklin S.L."/>
            <person name="Studholme D.J."/>
            <person name="Sun J."/>
            <person name="Viana C.J."/>
            <person name="Wallin E."/>
            <person name="Wang B."/>
            <person name="Wheeler C."/>
            <person name="Zhu H."/>
            <person name="Dean D.R."/>
            <person name="Dixon R."/>
            <person name="Wood D."/>
        </authorList>
    </citation>
    <scope>NUCLEOTIDE SEQUENCE [LARGE SCALE GENOMIC DNA]</scope>
    <source>
        <strain evidence="2">DJ / ATCC BAA-1303</strain>
    </source>
</reference>
<dbReference type="AlphaFoldDB" id="C1DPX3"/>
<dbReference type="EMBL" id="CP001157">
    <property type="protein sequence ID" value="ACO79544.1"/>
    <property type="molecule type" value="Genomic_DNA"/>
</dbReference>
<dbReference type="KEGG" id="avn:Avin_33940"/>
<accession>C1DPX3</accession>
<name>C1DPX3_AZOVD</name>
<keyword evidence="2" id="KW-1185">Reference proteome</keyword>
<evidence type="ECO:0000313" key="2">
    <source>
        <dbReference type="Proteomes" id="UP000002424"/>
    </source>
</evidence>
<gene>
    <name evidence="1" type="ordered locus">Avin_33940</name>
</gene>
<evidence type="ECO:0000313" key="1">
    <source>
        <dbReference type="EMBL" id="ACO79544.1"/>
    </source>
</evidence>
<dbReference type="HOGENOM" id="CLU_2713695_0_0_6"/>
<protein>
    <submittedName>
        <fullName evidence="1">Uncharacterized protein</fullName>
    </submittedName>
</protein>
<organism evidence="1 2">
    <name type="scientific">Azotobacter vinelandii (strain DJ / ATCC BAA-1303)</name>
    <dbReference type="NCBI Taxonomy" id="322710"/>
    <lineage>
        <taxon>Bacteria</taxon>
        <taxon>Pseudomonadati</taxon>
        <taxon>Pseudomonadota</taxon>
        <taxon>Gammaproteobacteria</taxon>
        <taxon>Pseudomonadales</taxon>
        <taxon>Pseudomonadaceae</taxon>
        <taxon>Azotobacter</taxon>
    </lineage>
</organism>
<dbReference type="Proteomes" id="UP000002424">
    <property type="component" value="Chromosome"/>
</dbReference>
<proteinExistence type="predicted"/>